<name>A0A090BVT5_9GAMM</name>
<dbReference type="SUPFAM" id="SSF51735">
    <property type="entry name" value="NAD(P)-binding Rossmann-fold domains"/>
    <property type="match status" value="2"/>
</dbReference>
<dbReference type="EMBL" id="AP014633">
    <property type="protein sequence ID" value="BAP57416.1"/>
    <property type="molecule type" value="Genomic_DNA"/>
</dbReference>
<dbReference type="STRING" id="40754.THII_3119"/>
<dbReference type="InterPro" id="IPR003869">
    <property type="entry name" value="Polysac_CapD-like"/>
</dbReference>
<reference evidence="4 5" key="1">
    <citation type="journal article" date="2014" name="ISME J.">
        <title>Ecophysiology of Thioploca ingrica as revealed by the complete genome sequence supplemented with proteomic evidence.</title>
        <authorList>
            <person name="Kojima H."/>
            <person name="Ogura Y."/>
            <person name="Yamamoto N."/>
            <person name="Togashi T."/>
            <person name="Mori H."/>
            <person name="Watanabe T."/>
            <person name="Nemoto F."/>
            <person name="Kurokawa K."/>
            <person name="Hayashi T."/>
            <person name="Fukui M."/>
        </authorList>
    </citation>
    <scope>NUCLEOTIDE SEQUENCE [LARGE SCALE GENOMIC DNA]</scope>
</reference>
<dbReference type="Pfam" id="PF13727">
    <property type="entry name" value="CoA_binding_3"/>
    <property type="match status" value="1"/>
</dbReference>
<keyword evidence="5" id="KW-1185">Reference proteome</keyword>
<dbReference type="OrthoDB" id="9803111at2"/>
<feature type="domain" description="Polysaccharide biosynthesis protein CapD-like" evidence="3">
    <location>
        <begin position="286"/>
        <end position="568"/>
    </location>
</feature>
<dbReference type="KEGG" id="tig:THII_3119"/>
<dbReference type="Proteomes" id="UP000031623">
    <property type="component" value="Chromosome"/>
</dbReference>
<comment type="similarity">
    <text evidence="1">Belongs to the polysaccharide synthase family.</text>
</comment>
<dbReference type="PANTHER" id="PTHR43318">
    <property type="entry name" value="UDP-N-ACETYLGLUCOSAMINE 4,6-DEHYDRATASE"/>
    <property type="match status" value="1"/>
</dbReference>
<dbReference type="InterPro" id="IPR051203">
    <property type="entry name" value="Polysaccharide_Synthase-Rel"/>
</dbReference>
<dbReference type="HOGENOM" id="CLU_013560_5_0_6"/>
<accession>A0A090BVT5</accession>
<dbReference type="PANTHER" id="PTHR43318:SF1">
    <property type="entry name" value="POLYSACCHARIDE BIOSYNTHESIS PROTEIN EPSC-RELATED"/>
    <property type="match status" value="1"/>
</dbReference>
<dbReference type="CDD" id="cd05237">
    <property type="entry name" value="UDP_invert_4-6DH_SDR_e"/>
    <property type="match status" value="1"/>
</dbReference>
<evidence type="ECO:0000256" key="2">
    <source>
        <dbReference type="SAM" id="Phobius"/>
    </source>
</evidence>
<dbReference type="Pfam" id="PF02719">
    <property type="entry name" value="Polysacc_synt_2"/>
    <property type="match status" value="1"/>
</dbReference>
<dbReference type="AlphaFoldDB" id="A0A090BVT5"/>
<protein>
    <submittedName>
        <fullName evidence="4">Polysaccharide biosynthesis protein CapD</fullName>
    </submittedName>
</protein>
<feature type="transmembrane region" description="Helical" evidence="2">
    <location>
        <begin position="78"/>
        <end position="96"/>
    </location>
</feature>
<keyword evidence="2" id="KW-1133">Transmembrane helix</keyword>
<evidence type="ECO:0000256" key="1">
    <source>
        <dbReference type="ARBA" id="ARBA00007430"/>
    </source>
</evidence>
<feature type="transmembrane region" description="Helical" evidence="2">
    <location>
        <begin position="42"/>
        <end position="66"/>
    </location>
</feature>
<proteinExistence type="inferred from homology"/>
<evidence type="ECO:0000259" key="3">
    <source>
        <dbReference type="Pfam" id="PF02719"/>
    </source>
</evidence>
<sequence length="610" mass="68192">MSLVYHRFPVICHDIIMVALAWTLAMVIRYDWPLTPEVATIFWQVLPLVVSVQSVVLWYSGVYLGIWRFASLPDVITILRAVILGTLAIVLVLVLFNRLELIPRSSLLFYPFLLTSLLGTPRLLYRLWHDHSFKSLLTPDTNQQRVLVLGAGTSGDMLVRDMLRNHYCGYLPVGFLDDQPRLQGGQVQGIPILGSIDQLLETVESLQIDMIIIAIPSATDEQMRRIIELCEQCTVPVRTLPKFDSLVSGQINLSALRDVAIEDLLGRAKIQLDWQIIEAGLTGKIVLVSGGGGSIGAELCRQIARLHPTALVILERCEYNLYQVERQLHQDFPQLVLYAHLGDIVDSKAVQHILTCYHPQVIFHAAAYKHVPLLQSQLREAVRNNILGTQILAEAAATYGCQTFVLISTDKAVNPTNIMGATKRAAEMICQALQEQSNTRFITVRFGNVLGSAGSVVPLFKSQIAHGGPVTVTHPEVSRYFMTIPEACQLILQAGAMGQGGEIFVLDMGKPINIRYLAEQMIRLSGKLPDKDIKMIYTGLRPGEKLHEELFHEEEKLDKTTHSKILLADQRRNNWQQLTTDLTQLALACDSYVESEIKTLLKNIVPELTE</sequence>
<gene>
    <name evidence="4" type="ORF">THII_3119</name>
</gene>
<feature type="transmembrane region" description="Helical" evidence="2">
    <location>
        <begin position="108"/>
        <end position="125"/>
    </location>
</feature>
<evidence type="ECO:0000313" key="5">
    <source>
        <dbReference type="Proteomes" id="UP000031623"/>
    </source>
</evidence>
<keyword evidence="2" id="KW-0812">Transmembrane</keyword>
<evidence type="ECO:0000313" key="4">
    <source>
        <dbReference type="EMBL" id="BAP57416.1"/>
    </source>
</evidence>
<keyword evidence="2" id="KW-0472">Membrane</keyword>
<feature type="transmembrane region" description="Helical" evidence="2">
    <location>
        <begin position="12"/>
        <end position="30"/>
    </location>
</feature>
<dbReference type="InterPro" id="IPR036291">
    <property type="entry name" value="NAD(P)-bd_dom_sf"/>
</dbReference>
<organism evidence="4 5">
    <name type="scientific">Thioploca ingrica</name>
    <dbReference type="NCBI Taxonomy" id="40754"/>
    <lineage>
        <taxon>Bacteria</taxon>
        <taxon>Pseudomonadati</taxon>
        <taxon>Pseudomonadota</taxon>
        <taxon>Gammaproteobacteria</taxon>
        <taxon>Thiotrichales</taxon>
        <taxon>Thiotrichaceae</taxon>
        <taxon>Thioploca</taxon>
    </lineage>
</organism>
<dbReference type="Gene3D" id="3.40.50.720">
    <property type="entry name" value="NAD(P)-binding Rossmann-like Domain"/>
    <property type="match status" value="2"/>
</dbReference>